<dbReference type="Proteomes" id="UP000315434">
    <property type="component" value="Unassembled WGS sequence"/>
</dbReference>
<dbReference type="OrthoDB" id="425502at2"/>
<feature type="domain" description="RES" evidence="1">
    <location>
        <begin position="42"/>
        <end position="179"/>
    </location>
</feature>
<evidence type="ECO:0000259" key="1">
    <source>
        <dbReference type="SMART" id="SM00953"/>
    </source>
</evidence>
<gene>
    <name evidence="2" type="ORF">EXN68_26080</name>
</gene>
<dbReference type="AlphaFoldDB" id="A0A546X3R5"/>
<organism evidence="2 3">
    <name type="scientific">Rhizobium rhizogenes</name>
    <name type="common">Agrobacterium rhizogenes</name>
    <dbReference type="NCBI Taxonomy" id="359"/>
    <lineage>
        <taxon>Bacteria</taxon>
        <taxon>Pseudomonadati</taxon>
        <taxon>Pseudomonadota</taxon>
        <taxon>Alphaproteobacteria</taxon>
        <taxon>Hyphomicrobiales</taxon>
        <taxon>Rhizobiaceae</taxon>
        <taxon>Rhizobium/Agrobacterium group</taxon>
        <taxon>Rhizobium</taxon>
    </lineage>
</organism>
<evidence type="ECO:0000313" key="3">
    <source>
        <dbReference type="Proteomes" id="UP000315434"/>
    </source>
</evidence>
<proteinExistence type="predicted"/>
<comment type="caution">
    <text evidence="2">The sequence shown here is derived from an EMBL/GenBank/DDBJ whole genome shotgun (WGS) entry which is preliminary data.</text>
</comment>
<name>A0A546X3R5_RHIRH</name>
<accession>A0A546X3R5</accession>
<dbReference type="RefSeq" id="WP_142843504.1">
    <property type="nucleotide sequence ID" value="NZ_SGNY01000013.1"/>
</dbReference>
<dbReference type="InterPro" id="IPR014914">
    <property type="entry name" value="RES_dom"/>
</dbReference>
<dbReference type="SMART" id="SM00953">
    <property type="entry name" value="RES"/>
    <property type="match status" value="1"/>
</dbReference>
<protein>
    <submittedName>
        <fullName evidence="2">RES domain-containing protein</fullName>
    </submittedName>
</protein>
<dbReference type="EMBL" id="SGNY01000013">
    <property type="protein sequence ID" value="TRA95324.1"/>
    <property type="molecule type" value="Genomic_DNA"/>
</dbReference>
<reference evidence="2 3" key="1">
    <citation type="journal article" date="2019" name="Appl. Microbiol. Biotechnol.">
        <title>Differential efficiency of wild type rhizogenic strains for rol gene transformation of plants.</title>
        <authorList>
            <person name="Desmet S."/>
            <person name="De Keyser E."/>
            <person name="Van Vaerenbergh J."/>
            <person name="Baeyen S."/>
            <person name="Van Huylenbroeck J."/>
            <person name="Geelen D."/>
            <person name="Dhooghe E."/>
        </authorList>
    </citation>
    <scope>NUCLEOTIDE SEQUENCE [LARGE SCALE GENOMIC DNA]</scope>
    <source>
        <strain evidence="2 3">GBBC3284</strain>
    </source>
</reference>
<dbReference type="Pfam" id="PF08808">
    <property type="entry name" value="RES"/>
    <property type="match status" value="1"/>
</dbReference>
<evidence type="ECO:0000313" key="2">
    <source>
        <dbReference type="EMBL" id="TRA95324.1"/>
    </source>
</evidence>
<sequence>MPPPSGISAETVKLDPATVADLALAFRPDAWLRVLPRSHMATPLGMGFGNSRFSSPHKRFRLVYLARDLATAIAETIVRDRFEGSTDRVLDETEFEDWAVAEVSAVDPLTVLDLRTTGLLRLGVSTDAARAKTHKDGQALSEAVYGTFDADGLLYASRLTSAYCVAVYDRAVTHKLATTPAIELLRHPGLVPALKEIGVSVRSACFP</sequence>